<dbReference type="EMBL" id="JBHUFA010000001">
    <property type="protein sequence ID" value="MFD1694358.1"/>
    <property type="molecule type" value="Genomic_DNA"/>
</dbReference>
<comment type="subcellular location">
    <subcellularLocation>
        <location evidence="2">Secreted</location>
    </subcellularLocation>
</comment>
<dbReference type="InterPro" id="IPR013783">
    <property type="entry name" value="Ig-like_fold"/>
</dbReference>
<evidence type="ECO:0000259" key="5">
    <source>
        <dbReference type="PROSITE" id="PS50093"/>
    </source>
</evidence>
<dbReference type="InterPro" id="IPR050557">
    <property type="entry name" value="RTX_toxin/Mannuronan_C5-epim"/>
</dbReference>
<evidence type="ECO:0000256" key="1">
    <source>
        <dbReference type="ARBA" id="ARBA00002822"/>
    </source>
</evidence>
<evidence type="ECO:0000256" key="3">
    <source>
        <dbReference type="ARBA" id="ARBA00022525"/>
    </source>
</evidence>
<dbReference type="Gene3D" id="2.60.120.200">
    <property type="match status" value="1"/>
</dbReference>
<dbReference type="Gene3D" id="2.150.10.10">
    <property type="entry name" value="Serralysin-like metalloprotease, C-terminal"/>
    <property type="match status" value="3"/>
</dbReference>
<dbReference type="Gene3D" id="2.160.20.10">
    <property type="entry name" value="Single-stranded right-handed beta-helix, Pectin lyase-like"/>
    <property type="match status" value="1"/>
</dbReference>
<name>A0ABW4JUJ4_9HYPH</name>
<keyword evidence="7" id="KW-1185">Reference proteome</keyword>
<dbReference type="PANTHER" id="PTHR38340:SF1">
    <property type="entry name" value="S-LAYER PROTEIN"/>
    <property type="match status" value="1"/>
</dbReference>
<protein>
    <submittedName>
        <fullName evidence="6">Right-handed parallel beta-helix repeat-containing protein</fullName>
    </submittedName>
</protein>
<gene>
    <name evidence="6" type="ORF">ACFSC7_02440</name>
</gene>
<dbReference type="SUPFAM" id="SSF49899">
    <property type="entry name" value="Concanavalin A-like lectins/glucanases"/>
    <property type="match status" value="1"/>
</dbReference>
<feature type="region of interest" description="Disordered" evidence="4">
    <location>
        <begin position="715"/>
        <end position="744"/>
    </location>
</feature>
<keyword evidence="3" id="KW-0964">Secreted</keyword>
<dbReference type="InterPro" id="IPR012334">
    <property type="entry name" value="Pectin_lyas_fold"/>
</dbReference>
<dbReference type="InterPro" id="IPR001343">
    <property type="entry name" value="Hemolysn_Ca-bd"/>
</dbReference>
<dbReference type="InterPro" id="IPR022409">
    <property type="entry name" value="PKD/Chitinase_dom"/>
</dbReference>
<dbReference type="SMART" id="SM00089">
    <property type="entry name" value="PKD"/>
    <property type="match status" value="1"/>
</dbReference>
<feature type="compositionally biased region" description="Gly residues" evidence="4">
    <location>
        <begin position="719"/>
        <end position="736"/>
    </location>
</feature>
<evidence type="ECO:0000256" key="2">
    <source>
        <dbReference type="ARBA" id="ARBA00004613"/>
    </source>
</evidence>
<comment type="function">
    <text evidence="1">Converts beta-D-mannuronic acid (M) to alpha-L-guluronic acid (G), producing a polymer with gel-forming capacity, required for the formation of the cyst coat.</text>
</comment>
<dbReference type="SMART" id="SM00710">
    <property type="entry name" value="PbH1"/>
    <property type="match status" value="7"/>
</dbReference>
<dbReference type="InterPro" id="IPR000601">
    <property type="entry name" value="PKD_dom"/>
</dbReference>
<dbReference type="Pfam" id="PF00353">
    <property type="entry name" value="HemolysinCabind"/>
    <property type="match status" value="4"/>
</dbReference>
<comment type="caution">
    <text evidence="6">The sequence shown here is derived from an EMBL/GenBank/DDBJ whole genome shotgun (WGS) entry which is preliminary data.</text>
</comment>
<dbReference type="PRINTS" id="PR00313">
    <property type="entry name" value="CABNDNGRPT"/>
</dbReference>
<reference evidence="7" key="1">
    <citation type="journal article" date="2019" name="Int. J. Syst. Evol. Microbiol.">
        <title>The Global Catalogue of Microorganisms (GCM) 10K type strain sequencing project: providing services to taxonomists for standard genome sequencing and annotation.</title>
        <authorList>
            <consortium name="The Broad Institute Genomics Platform"/>
            <consortium name="The Broad Institute Genome Sequencing Center for Infectious Disease"/>
            <person name="Wu L."/>
            <person name="Ma J."/>
        </authorList>
    </citation>
    <scope>NUCLEOTIDE SEQUENCE [LARGE SCALE GENOMIC DNA]</scope>
    <source>
        <strain evidence="7">JCM 3369</strain>
    </source>
</reference>
<evidence type="ECO:0000313" key="7">
    <source>
        <dbReference type="Proteomes" id="UP001597327"/>
    </source>
</evidence>
<dbReference type="Pfam" id="PF13385">
    <property type="entry name" value="Laminin_G_3"/>
    <property type="match status" value="1"/>
</dbReference>
<dbReference type="InterPro" id="IPR035986">
    <property type="entry name" value="PKD_dom_sf"/>
</dbReference>
<dbReference type="InterPro" id="IPR018511">
    <property type="entry name" value="Hemolysin-typ_Ca-bd_CS"/>
</dbReference>
<accession>A0ABW4JUJ4</accession>
<dbReference type="SUPFAM" id="SSF51120">
    <property type="entry name" value="beta-Roll"/>
    <property type="match status" value="2"/>
</dbReference>
<dbReference type="InterPro" id="IPR013320">
    <property type="entry name" value="ConA-like_dom_sf"/>
</dbReference>
<feature type="domain" description="PKD" evidence="5">
    <location>
        <begin position="447"/>
        <end position="511"/>
    </location>
</feature>
<dbReference type="Pfam" id="PF18911">
    <property type="entry name" value="PKD_4"/>
    <property type="match status" value="1"/>
</dbReference>
<evidence type="ECO:0000313" key="6">
    <source>
        <dbReference type="EMBL" id="MFD1694358.1"/>
    </source>
</evidence>
<dbReference type="PROSITE" id="PS00330">
    <property type="entry name" value="HEMOLYSIN_CALCIUM"/>
    <property type="match status" value="3"/>
</dbReference>
<dbReference type="SUPFAM" id="SSF51126">
    <property type="entry name" value="Pectin lyase-like"/>
    <property type="match status" value="1"/>
</dbReference>
<dbReference type="InterPro" id="IPR011049">
    <property type="entry name" value="Serralysin-like_metalloprot_C"/>
</dbReference>
<dbReference type="Proteomes" id="UP001597327">
    <property type="component" value="Unassembled WGS sequence"/>
</dbReference>
<dbReference type="Gene3D" id="2.60.40.10">
    <property type="entry name" value="Immunoglobulins"/>
    <property type="match status" value="1"/>
</dbReference>
<dbReference type="PANTHER" id="PTHR38340">
    <property type="entry name" value="S-LAYER PROTEIN"/>
    <property type="match status" value="1"/>
</dbReference>
<dbReference type="InterPro" id="IPR039448">
    <property type="entry name" value="Beta_helix"/>
</dbReference>
<organism evidence="6 7">
    <name type="scientific">Roseibium aestuarii</name>
    <dbReference type="NCBI Taxonomy" id="2600299"/>
    <lineage>
        <taxon>Bacteria</taxon>
        <taxon>Pseudomonadati</taxon>
        <taxon>Pseudomonadota</taxon>
        <taxon>Alphaproteobacteria</taxon>
        <taxon>Hyphomicrobiales</taxon>
        <taxon>Stappiaceae</taxon>
        <taxon>Roseibium</taxon>
    </lineage>
</organism>
<proteinExistence type="predicted"/>
<sequence length="996" mass="104044">MADNFAATSGNEANVIHVSTAAELAVALEVATGGETILLDGGNYGEFTFSDLNFASEVTIKSADAENPATFNIITMRDASNLHFDGINVDFIPDEETYAFSSAVKITDCADITFSNSTFTGGPAVNGVPPETEAGGLDETGNVLGLYTGRAFTISQCTGITIETSDISAFKNGIVVGQTDGFELLNTEIHDLRSSPLRGAEVDNVTVDGNHFYDFHPWQLGGAGDHGDFVHFWSRPSTQTEASQNITITNNFFEQGDGQSLLGIYLDDNHNGLGFENVTISNNVIYNGDRQGIRIENGDGVVIENNTLLQSSGDAQDGPTIVLRDDTKNVVIKDNILSYEMAFDDETNVNLDTITVTNNLFVQGTDATADNYVGHLFVNPFAGFDAELIDLQALPDSLVAKMGVGAALTVYGSTTMDGISGYVVDETGKGLDSLTHGFSVSEILDEGNPVDLTGATISWDFGDGRQASGDSVSHKFADAGDYKVVGTITLADGEVITVTKTVTVESPITMLLDFDQLETAASASMMAAASTGATYEDHDDGQAIRLNGTTVKYATTSEFFNNEAYTLLVDYKKDEGNETSSGRILNFSKSFVVNVEGSGLAVSVVTDQGSAWIRTGDIGLDDAEWHNIALTFSGETGAAILYVDGTEVGRIEGWVGATQVGLSGQSIYLGNPWGESFSGLIDNLAFIKGAFTAEQIASASETLATLTAAAEDVITDGGSNNGGDGAGSGDGTGSGGDTETPVEVPNVIKGSLDSEHLYGTDGNDEIYGLGGQDRIYGGDGADTIYLGDGNYSVAEGGNGADVIYGGNGSESLFGNDGNDILYAGEGTDKLFGGAGNDMLVGGGNGRDYLYGEDGDDLLIAGDVDYSALYGDAGNDTLIGGTGQDKLYGGDGNDVLIGGAGRDNMTGGAGIDQFVFEEGSGRDVIQDFNVAEDKIVLKSLGFATAADALACLFTVHDELYVNLDGPDAAFSWSTTDCVKLVGVNLEDMTADNFSLVA</sequence>
<dbReference type="InterPro" id="IPR006626">
    <property type="entry name" value="PbH1"/>
</dbReference>
<evidence type="ECO:0000256" key="4">
    <source>
        <dbReference type="SAM" id="MobiDB-lite"/>
    </source>
</evidence>
<dbReference type="SUPFAM" id="SSF49299">
    <property type="entry name" value="PKD domain"/>
    <property type="match status" value="1"/>
</dbReference>
<dbReference type="InterPro" id="IPR011050">
    <property type="entry name" value="Pectin_lyase_fold/virulence"/>
</dbReference>
<dbReference type="Pfam" id="PF13229">
    <property type="entry name" value="Beta_helix"/>
    <property type="match status" value="1"/>
</dbReference>
<dbReference type="RefSeq" id="WP_188318807.1">
    <property type="nucleotide sequence ID" value="NZ_JBHUFA010000001.1"/>
</dbReference>
<dbReference type="PROSITE" id="PS50093">
    <property type="entry name" value="PKD"/>
    <property type="match status" value="1"/>
</dbReference>